<evidence type="ECO:0000313" key="3">
    <source>
        <dbReference type="EMBL" id="ORY27783.1"/>
    </source>
</evidence>
<keyword evidence="2" id="KW-0862">Zinc</keyword>
<dbReference type="SUPFAM" id="SSF53056">
    <property type="entry name" value="beta-carbonic anhydrase, cab"/>
    <property type="match status" value="1"/>
</dbReference>
<feature type="binding site" evidence="2">
    <location>
        <position position="95"/>
    </location>
    <ligand>
        <name>Zn(2+)</name>
        <dbReference type="ChEBI" id="CHEBI:29105"/>
    </ligand>
</feature>
<reference evidence="3 4" key="1">
    <citation type="submission" date="2016-07" db="EMBL/GenBank/DDBJ databases">
        <title>Pervasive Adenine N6-methylation of Active Genes in Fungi.</title>
        <authorList>
            <consortium name="DOE Joint Genome Institute"/>
            <person name="Mondo S.J."/>
            <person name="Dannebaum R.O."/>
            <person name="Kuo R.C."/>
            <person name="Labutti K."/>
            <person name="Haridas S."/>
            <person name="Kuo A."/>
            <person name="Salamov A."/>
            <person name="Ahrendt S.R."/>
            <person name="Lipzen A."/>
            <person name="Sullivan W."/>
            <person name="Andreopoulos W.B."/>
            <person name="Clum A."/>
            <person name="Lindquist E."/>
            <person name="Daum C."/>
            <person name="Ramamoorthy G.K."/>
            <person name="Gryganskyi A."/>
            <person name="Culley D."/>
            <person name="Magnuson J.K."/>
            <person name="James T.Y."/>
            <person name="O'Malley M.A."/>
            <person name="Stajich J.E."/>
            <person name="Spatafora J.W."/>
            <person name="Visel A."/>
            <person name="Grigoriev I.V."/>
        </authorList>
    </citation>
    <scope>NUCLEOTIDE SEQUENCE [LARGE SCALE GENOMIC DNA]</scope>
    <source>
        <strain evidence="3 4">68-887.2</strain>
    </source>
</reference>
<feature type="binding site" evidence="2">
    <location>
        <position position="58"/>
    </location>
    <ligand>
        <name>Zn(2+)</name>
        <dbReference type="ChEBI" id="CHEBI:29105"/>
    </ligand>
</feature>
<keyword evidence="4" id="KW-1185">Reference proteome</keyword>
<dbReference type="SMART" id="SM00947">
    <property type="entry name" value="Pro_CA"/>
    <property type="match status" value="1"/>
</dbReference>
<dbReference type="InterPro" id="IPR036874">
    <property type="entry name" value="Carbonic_anhydrase_sf"/>
</dbReference>
<gene>
    <name evidence="3" type="ORF">BCR39DRAFT_565619</name>
</gene>
<protein>
    <submittedName>
        <fullName evidence="3">Carbonic anhydrase</fullName>
    </submittedName>
</protein>
<accession>A0A1Y2AYX3</accession>
<dbReference type="AlphaFoldDB" id="A0A1Y2AYX3"/>
<organism evidence="3 4">
    <name type="scientific">Naematelia encephala</name>
    <dbReference type="NCBI Taxonomy" id="71784"/>
    <lineage>
        <taxon>Eukaryota</taxon>
        <taxon>Fungi</taxon>
        <taxon>Dikarya</taxon>
        <taxon>Basidiomycota</taxon>
        <taxon>Agaricomycotina</taxon>
        <taxon>Tremellomycetes</taxon>
        <taxon>Tremellales</taxon>
        <taxon>Naemateliaceae</taxon>
        <taxon>Naematelia</taxon>
    </lineage>
</organism>
<proteinExistence type="inferred from homology"/>
<dbReference type="Proteomes" id="UP000193986">
    <property type="component" value="Unassembled WGS sequence"/>
</dbReference>
<comment type="caution">
    <text evidence="3">The sequence shown here is derived from an EMBL/GenBank/DDBJ whole genome shotgun (WGS) entry which is preliminary data.</text>
</comment>
<dbReference type="GO" id="GO:0008270">
    <property type="term" value="F:zinc ion binding"/>
    <property type="evidence" value="ECO:0007669"/>
    <property type="project" value="InterPro"/>
</dbReference>
<dbReference type="STRING" id="71784.A0A1Y2AYX3"/>
<dbReference type="GO" id="GO:0004089">
    <property type="term" value="F:carbonate dehydratase activity"/>
    <property type="evidence" value="ECO:0007669"/>
    <property type="project" value="InterPro"/>
</dbReference>
<comment type="cofactor">
    <cofactor evidence="2">
        <name>Zn(2+)</name>
        <dbReference type="ChEBI" id="CHEBI:29105"/>
    </cofactor>
    <text evidence="2">Binds 1 zinc ion per subunit.</text>
</comment>
<evidence type="ECO:0000256" key="2">
    <source>
        <dbReference type="PIRSR" id="PIRSR601765-1"/>
    </source>
</evidence>
<dbReference type="InterPro" id="IPR001765">
    <property type="entry name" value="Carbonic_anhydrase"/>
</dbReference>
<name>A0A1Y2AYX3_9TREE</name>
<dbReference type="Gene3D" id="3.40.1050.10">
    <property type="entry name" value="Carbonic anhydrase"/>
    <property type="match status" value="1"/>
</dbReference>
<evidence type="ECO:0000313" key="4">
    <source>
        <dbReference type="Proteomes" id="UP000193986"/>
    </source>
</evidence>
<dbReference type="EMBL" id="MCFC01000036">
    <property type="protein sequence ID" value="ORY27783.1"/>
    <property type="molecule type" value="Genomic_DNA"/>
</dbReference>
<evidence type="ECO:0000256" key="1">
    <source>
        <dbReference type="ARBA" id="ARBA00006217"/>
    </source>
</evidence>
<feature type="binding site" evidence="2">
    <location>
        <position position="92"/>
    </location>
    <ligand>
        <name>Zn(2+)</name>
        <dbReference type="ChEBI" id="CHEBI:29105"/>
    </ligand>
</feature>
<keyword evidence="2" id="KW-0479">Metal-binding</keyword>
<dbReference type="OrthoDB" id="10248475at2759"/>
<dbReference type="InParanoid" id="A0A1Y2AYX3"/>
<sequence>MGSSIAYPDIKELFDRNREWSKQVHASDRDVRCLRIRLIPQSFSHYPGQRPKILWIGCSQPGDIFTHLNIGEAIMLIALQNCPVVHIVITGHTNCVGCQQDLNVASLPPMPPSYALQPGQDMFTADSPPGLDNLLASDAVLNDWKRRGDAGVVVHGWVYHLENASVQRASRI</sequence>
<comment type="similarity">
    <text evidence="1">Belongs to the beta-class carbonic anhydrase family.</text>
</comment>